<sequence length="98" mass="10350">MTAPHTIGARNASSPKLVKQAGLTHTFTFRYFPSTSCLPSFSLNETSLTISCDIVCCRSYCGPTIFLVSASPGLRVGQVTISGQETHKPTSGLGLSLV</sequence>
<name>A0AAV4DE20_9GAST</name>
<protein>
    <submittedName>
        <fullName evidence="1">Uncharacterized protein</fullName>
    </submittedName>
</protein>
<proteinExistence type="predicted"/>
<evidence type="ECO:0000313" key="2">
    <source>
        <dbReference type="Proteomes" id="UP000735302"/>
    </source>
</evidence>
<reference evidence="1 2" key="1">
    <citation type="journal article" date="2021" name="Elife">
        <title>Chloroplast acquisition without the gene transfer in kleptoplastic sea slugs, Plakobranchus ocellatus.</title>
        <authorList>
            <person name="Maeda T."/>
            <person name="Takahashi S."/>
            <person name="Yoshida T."/>
            <person name="Shimamura S."/>
            <person name="Takaki Y."/>
            <person name="Nagai Y."/>
            <person name="Toyoda A."/>
            <person name="Suzuki Y."/>
            <person name="Arimoto A."/>
            <person name="Ishii H."/>
            <person name="Satoh N."/>
            <person name="Nishiyama T."/>
            <person name="Hasebe M."/>
            <person name="Maruyama T."/>
            <person name="Minagawa J."/>
            <person name="Obokata J."/>
            <person name="Shigenobu S."/>
        </authorList>
    </citation>
    <scope>NUCLEOTIDE SEQUENCE [LARGE SCALE GENOMIC DNA]</scope>
</reference>
<dbReference type="AlphaFoldDB" id="A0AAV4DE20"/>
<comment type="caution">
    <text evidence="1">The sequence shown here is derived from an EMBL/GenBank/DDBJ whole genome shotgun (WGS) entry which is preliminary data.</text>
</comment>
<organism evidence="1 2">
    <name type="scientific">Plakobranchus ocellatus</name>
    <dbReference type="NCBI Taxonomy" id="259542"/>
    <lineage>
        <taxon>Eukaryota</taxon>
        <taxon>Metazoa</taxon>
        <taxon>Spiralia</taxon>
        <taxon>Lophotrochozoa</taxon>
        <taxon>Mollusca</taxon>
        <taxon>Gastropoda</taxon>
        <taxon>Heterobranchia</taxon>
        <taxon>Euthyneura</taxon>
        <taxon>Panpulmonata</taxon>
        <taxon>Sacoglossa</taxon>
        <taxon>Placobranchoidea</taxon>
        <taxon>Plakobranchidae</taxon>
        <taxon>Plakobranchus</taxon>
    </lineage>
</organism>
<accession>A0AAV4DE20</accession>
<evidence type="ECO:0000313" key="1">
    <source>
        <dbReference type="EMBL" id="GFO42401.1"/>
    </source>
</evidence>
<dbReference type="Proteomes" id="UP000735302">
    <property type="component" value="Unassembled WGS sequence"/>
</dbReference>
<keyword evidence="2" id="KW-1185">Reference proteome</keyword>
<gene>
    <name evidence="1" type="ORF">PoB_006890600</name>
</gene>
<dbReference type="EMBL" id="BLXT01007807">
    <property type="protein sequence ID" value="GFO42401.1"/>
    <property type="molecule type" value="Genomic_DNA"/>
</dbReference>